<evidence type="ECO:0000256" key="2">
    <source>
        <dbReference type="ARBA" id="ARBA00022964"/>
    </source>
</evidence>
<sequence>MSLIMAKYILSAILDLSIFRYKSDRIFANKRKRTSNLKRRWNRKARGMGPAFMTMLYYNDLGEPDIGQEFARLLVLGGSSEYPRNQVASRFLLKAITDGIPLEILKDILQTDGQGLLKYPTPRVIQEDKTAWRTDEEFGREMLAGVHPIIICRLQKFPPKSKLDPKIYGNQNSTITKEHIEDKLDGLTVDEQSVYNSADQGVEGSIWQLAKAYAAVNDTGIHQLISHCHLANMTKMLFNYRGVAVEDSSSPHGIRYWILDYPYAVDA</sequence>
<dbReference type="Proteomes" id="UP000823775">
    <property type="component" value="Unassembled WGS sequence"/>
</dbReference>
<dbReference type="InterPro" id="IPR000907">
    <property type="entry name" value="LipOase"/>
</dbReference>
<reference evidence="5 6" key="1">
    <citation type="journal article" date="2021" name="BMC Genomics">
        <title>Datura genome reveals duplications of psychoactive alkaloid biosynthetic genes and high mutation rate following tissue culture.</title>
        <authorList>
            <person name="Rajewski A."/>
            <person name="Carter-House D."/>
            <person name="Stajich J."/>
            <person name="Litt A."/>
        </authorList>
    </citation>
    <scope>NUCLEOTIDE SEQUENCE [LARGE SCALE GENOMIC DNA]</scope>
    <source>
        <strain evidence="5">AR-01</strain>
    </source>
</reference>
<dbReference type="InterPro" id="IPR013819">
    <property type="entry name" value="LipOase_C"/>
</dbReference>
<evidence type="ECO:0000259" key="4">
    <source>
        <dbReference type="PROSITE" id="PS51393"/>
    </source>
</evidence>
<comment type="caution">
    <text evidence="5">The sequence shown here is derived from an EMBL/GenBank/DDBJ whole genome shotgun (WGS) entry which is preliminary data.</text>
</comment>
<dbReference type="InterPro" id="IPR036226">
    <property type="entry name" value="LipOase_C_sf"/>
</dbReference>
<protein>
    <submittedName>
        <fullName evidence="5">Arachidonate 5-lipoxygenase</fullName>
    </submittedName>
</protein>
<dbReference type="PROSITE" id="PS51393">
    <property type="entry name" value="LIPOXYGENASE_3"/>
    <property type="match status" value="1"/>
</dbReference>
<keyword evidence="2" id="KW-0223">Dioxygenase</keyword>
<dbReference type="PANTHER" id="PTHR11771">
    <property type="entry name" value="LIPOXYGENASE"/>
    <property type="match status" value="1"/>
</dbReference>
<dbReference type="EMBL" id="JACEIK010000016">
    <property type="protein sequence ID" value="MCD7446595.1"/>
    <property type="molecule type" value="Genomic_DNA"/>
</dbReference>
<keyword evidence="3" id="KW-0560">Oxidoreductase</keyword>
<evidence type="ECO:0000313" key="5">
    <source>
        <dbReference type="EMBL" id="MCD7446595.1"/>
    </source>
</evidence>
<dbReference type="InterPro" id="IPR027433">
    <property type="entry name" value="Lipoxygenase_dom_3"/>
</dbReference>
<dbReference type="Gene3D" id="4.10.372.10">
    <property type="entry name" value="Lipoxygenase-1, Domain 3"/>
    <property type="match status" value="1"/>
</dbReference>
<proteinExistence type="predicted"/>
<evidence type="ECO:0000256" key="1">
    <source>
        <dbReference type="ARBA" id="ARBA00022723"/>
    </source>
</evidence>
<accession>A0ABS8RJ42</accession>
<evidence type="ECO:0000313" key="6">
    <source>
        <dbReference type="Proteomes" id="UP000823775"/>
    </source>
</evidence>
<feature type="domain" description="Lipoxygenase" evidence="4">
    <location>
        <begin position="1"/>
        <end position="267"/>
    </location>
</feature>
<evidence type="ECO:0000256" key="3">
    <source>
        <dbReference type="ARBA" id="ARBA00023002"/>
    </source>
</evidence>
<keyword evidence="6" id="KW-1185">Reference proteome</keyword>
<organism evidence="5 6">
    <name type="scientific">Datura stramonium</name>
    <name type="common">Jimsonweed</name>
    <name type="synonym">Common thornapple</name>
    <dbReference type="NCBI Taxonomy" id="4076"/>
    <lineage>
        <taxon>Eukaryota</taxon>
        <taxon>Viridiplantae</taxon>
        <taxon>Streptophyta</taxon>
        <taxon>Embryophyta</taxon>
        <taxon>Tracheophyta</taxon>
        <taxon>Spermatophyta</taxon>
        <taxon>Magnoliopsida</taxon>
        <taxon>eudicotyledons</taxon>
        <taxon>Gunneridae</taxon>
        <taxon>Pentapetalae</taxon>
        <taxon>asterids</taxon>
        <taxon>lamiids</taxon>
        <taxon>Solanales</taxon>
        <taxon>Solanaceae</taxon>
        <taxon>Solanoideae</taxon>
        <taxon>Datureae</taxon>
        <taxon>Datura</taxon>
    </lineage>
</organism>
<dbReference type="SUPFAM" id="SSF48484">
    <property type="entry name" value="Lipoxigenase"/>
    <property type="match status" value="1"/>
</dbReference>
<dbReference type="Gene3D" id="3.10.450.60">
    <property type="match status" value="1"/>
</dbReference>
<name>A0ABS8RJ42_DATST</name>
<dbReference type="Pfam" id="PF00305">
    <property type="entry name" value="Lipoxygenase"/>
    <property type="match status" value="2"/>
</dbReference>
<keyword evidence="1" id="KW-0479">Metal-binding</keyword>
<gene>
    <name evidence="5" type="primary">ALOX5_4</name>
    <name evidence="5" type="ORF">HAX54_010787</name>
</gene>